<keyword evidence="4" id="KW-1185">Reference proteome</keyword>
<dbReference type="NCBIfam" id="TIGR02593">
    <property type="entry name" value="CRISPR_cas5"/>
    <property type="match status" value="1"/>
</dbReference>
<dbReference type="RefSeq" id="WP_119313946.1">
    <property type="nucleotide sequence ID" value="NZ_QXDL01000018.1"/>
</dbReference>
<comment type="similarity">
    <text evidence="2">Belongs to the CRISPR-associated protein Cas5 family. Subtype I-C/Dvulg subfamily.</text>
</comment>
<proteinExistence type="inferred from homology"/>
<dbReference type="AlphaFoldDB" id="A0A399F137"/>
<dbReference type="InterPro" id="IPR021124">
    <property type="entry name" value="CRISPR-assoc_prot_Cas5"/>
</dbReference>
<dbReference type="EC" id="3.1.-.-" evidence="2"/>
<dbReference type="InterPro" id="IPR013422">
    <property type="entry name" value="CRISPR-assoc_prot_Cas5_N"/>
</dbReference>
<protein>
    <recommendedName>
        <fullName evidence="2">pre-crRNA processing endonuclease</fullName>
        <ecNumber evidence="2">3.1.-.-</ecNumber>
    </recommendedName>
</protein>
<name>A0A399F137_9DEIN</name>
<accession>A0A399F137</accession>
<evidence type="ECO:0000256" key="1">
    <source>
        <dbReference type="ARBA" id="ARBA00023118"/>
    </source>
</evidence>
<dbReference type="GO" id="GO:0016787">
    <property type="term" value="F:hydrolase activity"/>
    <property type="evidence" value="ECO:0007669"/>
    <property type="project" value="UniProtKB-KW"/>
</dbReference>
<evidence type="ECO:0000313" key="4">
    <source>
        <dbReference type="Proteomes" id="UP000265715"/>
    </source>
</evidence>
<dbReference type="GO" id="GO:0003723">
    <property type="term" value="F:RNA binding"/>
    <property type="evidence" value="ECO:0007669"/>
    <property type="project" value="UniProtKB-UniRule"/>
</dbReference>
<keyword evidence="2" id="KW-0540">Nuclease</keyword>
<dbReference type="EMBL" id="QXDL01000018">
    <property type="protein sequence ID" value="RIH89773.1"/>
    <property type="molecule type" value="Genomic_DNA"/>
</dbReference>
<keyword evidence="1 2" id="KW-0051">Antiviral defense</keyword>
<dbReference type="Proteomes" id="UP000265715">
    <property type="component" value="Unassembled WGS sequence"/>
</dbReference>
<organism evidence="3 4">
    <name type="scientific">Calidithermus terrae</name>
    <dbReference type="NCBI Taxonomy" id="1408545"/>
    <lineage>
        <taxon>Bacteria</taxon>
        <taxon>Thermotogati</taxon>
        <taxon>Deinococcota</taxon>
        <taxon>Deinococci</taxon>
        <taxon>Thermales</taxon>
        <taxon>Thermaceae</taxon>
        <taxon>Calidithermus</taxon>
    </lineage>
</organism>
<dbReference type="GO" id="GO:0051607">
    <property type="term" value="P:defense response to virus"/>
    <property type="evidence" value="ECO:0007669"/>
    <property type="project" value="UniProtKB-UniRule"/>
</dbReference>
<keyword evidence="2" id="KW-0255">Endonuclease</keyword>
<dbReference type="GO" id="GO:0004519">
    <property type="term" value="F:endonuclease activity"/>
    <property type="evidence" value="ECO:0007669"/>
    <property type="project" value="UniProtKB-UniRule"/>
</dbReference>
<evidence type="ECO:0000313" key="3">
    <source>
        <dbReference type="EMBL" id="RIH89773.1"/>
    </source>
</evidence>
<dbReference type="InterPro" id="IPR010155">
    <property type="entry name" value="CRISPR-assoc_prot_Cas5d"/>
</dbReference>
<dbReference type="OrthoDB" id="5621871at2"/>
<dbReference type="CDD" id="cd09752">
    <property type="entry name" value="Cas5_I-C"/>
    <property type="match status" value="1"/>
</dbReference>
<keyword evidence="2 3" id="KW-0378">Hydrolase</keyword>
<dbReference type="Pfam" id="PF09704">
    <property type="entry name" value="Cas_Cas5d"/>
    <property type="match status" value="1"/>
</dbReference>
<dbReference type="NCBIfam" id="TIGR01876">
    <property type="entry name" value="cas_Cas5d"/>
    <property type="match status" value="1"/>
</dbReference>
<gene>
    <name evidence="3" type="primary">cas5d</name>
    <name evidence="3" type="ORF">Mterra_00733</name>
</gene>
<evidence type="ECO:0000256" key="2">
    <source>
        <dbReference type="PIRNR" id="PIRNR029950"/>
    </source>
</evidence>
<sequence>MVAVKVWGEYACFTRPENKVERVSYDVMTPSAARGVLEAIFWKPEFRWRVREIWVLNPIKRFSILRNEVNTVASARSAQGWQKLGGGFFAEEDRAQRNALVLKDVAYVIRADLEIAPHATDPLAKYREIFERRVEKGQARHQPYLGTREFTGYFAPVSAEDRPLEALTEDLGRMLFDLEFTEDKDGPVKFRKHGANGGAWVKGRAVPKFFAARLERGVLKAPDLYRSVN</sequence>
<dbReference type="GO" id="GO:0043571">
    <property type="term" value="P:maintenance of CRISPR repeat elements"/>
    <property type="evidence" value="ECO:0007669"/>
    <property type="project" value="UniProtKB-UniRule"/>
</dbReference>
<comment type="caution">
    <text evidence="3">The sequence shown here is derived from an EMBL/GenBank/DDBJ whole genome shotgun (WGS) entry which is preliminary data.</text>
</comment>
<keyword evidence="2" id="KW-0694">RNA-binding</keyword>
<dbReference type="Gene3D" id="3.30.70.2660">
    <property type="match status" value="1"/>
</dbReference>
<reference evidence="3 4" key="1">
    <citation type="submission" date="2018-08" db="EMBL/GenBank/DDBJ databases">
        <title>Meiothermus terrae DSM 26712 genome sequencing project.</title>
        <authorList>
            <person name="Da Costa M.S."/>
            <person name="Albuquerque L."/>
            <person name="Raposo P."/>
            <person name="Froufe H.J.C."/>
            <person name="Barroso C.S."/>
            <person name="Egas C."/>
        </authorList>
    </citation>
    <scope>NUCLEOTIDE SEQUENCE [LARGE SCALE GENOMIC DNA]</scope>
    <source>
        <strain evidence="3 4">DSM 26712</strain>
    </source>
</reference>
<comment type="function">
    <text evidence="2">CRISPR (clustered regularly interspaced short palindromic repeat) is an adaptive immune system that provides protection against mobile genetic elements (viruses, transposable elements and conjugative plasmids). CRISPR clusters contain spacers, sequences complementary to antecedent mobile elements, and target invading nucleic acids. CRISPR clusters are transcribed and processed into CRISPR RNA (crRNA).</text>
</comment>
<dbReference type="PIRSF" id="PIRSF029950">
    <property type="entry name" value="Cas_CT1134"/>
    <property type="match status" value="1"/>
</dbReference>